<reference evidence="8 9" key="1">
    <citation type="journal article" date="2012" name="PLoS Pathog.">
        <title>Diverse lifestyles and strategies of plant pathogenesis encoded in the genomes of eighteen Dothideomycetes fungi.</title>
        <authorList>
            <person name="Ohm R.A."/>
            <person name="Feau N."/>
            <person name="Henrissat B."/>
            <person name="Schoch C.L."/>
            <person name="Horwitz B.A."/>
            <person name="Barry K.W."/>
            <person name="Condon B.J."/>
            <person name="Copeland A.C."/>
            <person name="Dhillon B."/>
            <person name="Glaser F."/>
            <person name="Hesse C.N."/>
            <person name="Kosti I."/>
            <person name="LaButti K."/>
            <person name="Lindquist E.A."/>
            <person name="Lucas S."/>
            <person name="Salamov A.A."/>
            <person name="Bradshaw R.E."/>
            <person name="Ciuffetti L."/>
            <person name="Hamelin R.C."/>
            <person name="Kema G.H.J."/>
            <person name="Lawrence C."/>
            <person name="Scott J.A."/>
            <person name="Spatafora J.W."/>
            <person name="Turgeon B.G."/>
            <person name="de Wit P.J.G.M."/>
            <person name="Zhong S."/>
            <person name="Goodwin S.B."/>
            <person name="Grigoriev I.V."/>
        </authorList>
    </citation>
    <scope>NUCLEOTIDE SEQUENCE [LARGE SCALE GENOMIC DNA]</scope>
    <source>
        <strain evidence="9">28A</strain>
    </source>
</reference>
<keyword evidence="5 7" id="KW-0408">Iron</keyword>
<dbReference type="eggNOG" id="KOG0157">
    <property type="taxonomic scope" value="Eukaryota"/>
</dbReference>
<sequence length="497" mass="56307">MAVSLPILASALALTLSRKQLKKKHACLPPQRLPQKDPFLGTDVVRANLAAAKNHGLLDLLRIRHAKHGRTFTTNTFFRTTINTCDPRVLQSVLSLQFDDFGMGPLRSKSASPLLGNGIFTTDNEVWSHQRALIRPSFVRGQITDFSIFETRVDQLIQLIAKENYTVDLQHLLFRMILDSNSEYLFGEPIGLLASDGSGSAQSFHDALDVAQKGIIYRLRLGSLMFIHRDSKFEKACAEVHAYADQFVTKALAFRRQQALYPEKCLDQGSKKNYVFINELAKATENPIVLRDQIVNMLLAARDTTAGLITFTFFVLARDRRVWDKLRKEVLACWTYPLNYDAVQSMTYLRYVIHETLRLFPPISTNSRMANKDTVIPFGGGPDGNSPLFVARNNVVSYSTFVMHRREEFFGPDALEFRPERWEELRPGWEFLPFNGGPRICPGQKFALIESSYTVARLVQAFSSIENLDSQDFKEHITLSLTLDNGLKCRLVPAEIP</sequence>
<dbReference type="CDD" id="cd11063">
    <property type="entry name" value="CYP52"/>
    <property type="match status" value="1"/>
</dbReference>
<evidence type="ECO:0000313" key="8">
    <source>
        <dbReference type="EMBL" id="EOA89880.1"/>
    </source>
</evidence>
<comment type="similarity">
    <text evidence="2 7">Belongs to the cytochrome P450 family.</text>
</comment>
<organism evidence="8 9">
    <name type="scientific">Exserohilum turcicum (strain 28A)</name>
    <name type="common">Northern leaf blight fungus</name>
    <name type="synonym">Setosphaeria turcica</name>
    <dbReference type="NCBI Taxonomy" id="671987"/>
    <lineage>
        <taxon>Eukaryota</taxon>
        <taxon>Fungi</taxon>
        <taxon>Dikarya</taxon>
        <taxon>Ascomycota</taxon>
        <taxon>Pezizomycotina</taxon>
        <taxon>Dothideomycetes</taxon>
        <taxon>Pleosporomycetidae</taxon>
        <taxon>Pleosporales</taxon>
        <taxon>Pleosporineae</taxon>
        <taxon>Pleosporaceae</taxon>
        <taxon>Exserohilum</taxon>
    </lineage>
</organism>
<dbReference type="GeneID" id="19397935"/>
<dbReference type="InterPro" id="IPR047146">
    <property type="entry name" value="Cyt_P450_E_CYP52_fungi"/>
</dbReference>
<dbReference type="EMBL" id="KB908504">
    <property type="protein sequence ID" value="EOA89880.1"/>
    <property type="molecule type" value="Genomic_DNA"/>
</dbReference>
<dbReference type="GO" id="GO:0005506">
    <property type="term" value="F:iron ion binding"/>
    <property type="evidence" value="ECO:0007669"/>
    <property type="project" value="InterPro"/>
</dbReference>
<evidence type="ECO:0000256" key="4">
    <source>
        <dbReference type="ARBA" id="ARBA00023002"/>
    </source>
</evidence>
<evidence type="ECO:0000256" key="7">
    <source>
        <dbReference type="RuleBase" id="RU000461"/>
    </source>
</evidence>
<dbReference type="PROSITE" id="PS00086">
    <property type="entry name" value="CYTOCHROME_P450"/>
    <property type="match status" value="1"/>
</dbReference>
<dbReference type="AlphaFoldDB" id="R0IYM1"/>
<dbReference type="InterPro" id="IPR001128">
    <property type="entry name" value="Cyt_P450"/>
</dbReference>
<dbReference type="HOGENOM" id="CLU_001570_27_0_1"/>
<accession>R0IYM1</accession>
<reference evidence="8 9" key="2">
    <citation type="journal article" date="2013" name="PLoS Genet.">
        <title>Comparative genome structure, secondary metabolite, and effector coding capacity across Cochliobolus pathogens.</title>
        <authorList>
            <person name="Condon B.J."/>
            <person name="Leng Y."/>
            <person name="Wu D."/>
            <person name="Bushley K.E."/>
            <person name="Ohm R.A."/>
            <person name="Otillar R."/>
            <person name="Martin J."/>
            <person name="Schackwitz W."/>
            <person name="Grimwood J."/>
            <person name="MohdZainudin N."/>
            <person name="Xue C."/>
            <person name="Wang R."/>
            <person name="Manning V.A."/>
            <person name="Dhillon B."/>
            <person name="Tu Z.J."/>
            <person name="Steffenson B.J."/>
            <person name="Salamov A."/>
            <person name="Sun H."/>
            <person name="Lowry S."/>
            <person name="LaButti K."/>
            <person name="Han J."/>
            <person name="Copeland A."/>
            <person name="Lindquist E."/>
            <person name="Barry K."/>
            <person name="Schmutz J."/>
            <person name="Baker S.E."/>
            <person name="Ciuffetti L.M."/>
            <person name="Grigoriev I.V."/>
            <person name="Zhong S."/>
            <person name="Turgeon B.G."/>
        </authorList>
    </citation>
    <scope>NUCLEOTIDE SEQUENCE [LARGE SCALE GENOMIC DNA]</scope>
    <source>
        <strain evidence="9">28A</strain>
    </source>
</reference>
<comment type="cofactor">
    <cofactor evidence="1">
        <name>heme</name>
        <dbReference type="ChEBI" id="CHEBI:30413"/>
    </cofactor>
</comment>
<dbReference type="Proteomes" id="UP000016935">
    <property type="component" value="Unassembled WGS sequence"/>
</dbReference>
<dbReference type="SUPFAM" id="SSF48264">
    <property type="entry name" value="Cytochrome P450"/>
    <property type="match status" value="1"/>
</dbReference>
<evidence type="ECO:0000256" key="3">
    <source>
        <dbReference type="ARBA" id="ARBA00022723"/>
    </source>
</evidence>
<name>R0IYM1_EXST2</name>
<dbReference type="InterPro" id="IPR002974">
    <property type="entry name" value="Cyt_P450_E_CYP52_ascomycetes"/>
</dbReference>
<protein>
    <recommendedName>
        <fullName evidence="10">Cytochrome P450 alkane hydroxylase</fullName>
    </recommendedName>
</protein>
<dbReference type="Pfam" id="PF00067">
    <property type="entry name" value="p450"/>
    <property type="match status" value="1"/>
</dbReference>
<dbReference type="GO" id="GO:0016712">
    <property type="term" value="F:oxidoreductase activity, acting on paired donors, with incorporation or reduction of molecular oxygen, reduced flavin or flavoprotein as one donor, and incorporation of one atom of oxygen"/>
    <property type="evidence" value="ECO:0007669"/>
    <property type="project" value="InterPro"/>
</dbReference>
<dbReference type="PRINTS" id="PR00385">
    <property type="entry name" value="P450"/>
</dbReference>
<evidence type="ECO:0000256" key="1">
    <source>
        <dbReference type="ARBA" id="ARBA00001971"/>
    </source>
</evidence>
<dbReference type="OrthoDB" id="1470350at2759"/>
<dbReference type="PRINTS" id="PR01239">
    <property type="entry name" value="EP450IICYP52"/>
</dbReference>
<evidence type="ECO:0000256" key="5">
    <source>
        <dbReference type="ARBA" id="ARBA00023004"/>
    </source>
</evidence>
<gene>
    <name evidence="8" type="ORF">SETTUDRAFT_159435</name>
</gene>
<evidence type="ECO:0000313" key="9">
    <source>
        <dbReference type="Proteomes" id="UP000016935"/>
    </source>
</evidence>
<evidence type="ECO:0008006" key="10">
    <source>
        <dbReference type="Google" id="ProtNLM"/>
    </source>
</evidence>
<keyword evidence="7" id="KW-0349">Heme</keyword>
<dbReference type="InterPro" id="IPR017972">
    <property type="entry name" value="Cyt_P450_CS"/>
</dbReference>
<dbReference type="PANTHER" id="PTHR24287:SF19">
    <property type="entry name" value="CYTOCHROME P450"/>
    <property type="match status" value="1"/>
</dbReference>
<keyword evidence="9" id="KW-1185">Reference proteome</keyword>
<dbReference type="InterPro" id="IPR036396">
    <property type="entry name" value="Cyt_P450_sf"/>
</dbReference>
<evidence type="ECO:0000256" key="2">
    <source>
        <dbReference type="ARBA" id="ARBA00010617"/>
    </source>
</evidence>
<dbReference type="PANTHER" id="PTHR24287">
    <property type="entry name" value="P450, PUTATIVE (EUROFUNG)-RELATED"/>
    <property type="match status" value="1"/>
</dbReference>
<proteinExistence type="inferred from homology"/>
<keyword evidence="6 7" id="KW-0503">Monooxygenase</keyword>
<evidence type="ECO:0000256" key="6">
    <source>
        <dbReference type="ARBA" id="ARBA00023033"/>
    </source>
</evidence>
<dbReference type="GO" id="GO:0020037">
    <property type="term" value="F:heme binding"/>
    <property type="evidence" value="ECO:0007669"/>
    <property type="project" value="InterPro"/>
</dbReference>
<dbReference type="STRING" id="671987.R0IYM1"/>
<keyword evidence="3 7" id="KW-0479">Metal-binding</keyword>
<dbReference type="Gene3D" id="1.10.630.10">
    <property type="entry name" value="Cytochrome P450"/>
    <property type="match status" value="1"/>
</dbReference>
<dbReference type="RefSeq" id="XP_008022780.1">
    <property type="nucleotide sequence ID" value="XM_008024589.1"/>
</dbReference>
<keyword evidence="4 7" id="KW-0560">Oxidoreductase</keyword>